<dbReference type="SUPFAM" id="SSF52047">
    <property type="entry name" value="RNI-like"/>
    <property type="match status" value="1"/>
</dbReference>
<gene>
    <name evidence="2" type="ORF">ACJIZ3_011593</name>
</gene>
<dbReference type="InterPro" id="IPR036047">
    <property type="entry name" value="F-box-like_dom_sf"/>
</dbReference>
<dbReference type="InterPro" id="IPR006566">
    <property type="entry name" value="FBD"/>
</dbReference>
<dbReference type="Pfam" id="PF00646">
    <property type="entry name" value="F-box"/>
    <property type="match status" value="1"/>
</dbReference>
<dbReference type="PANTHER" id="PTHR31900">
    <property type="entry name" value="F-BOX/RNI SUPERFAMILY PROTEIN-RELATED"/>
    <property type="match status" value="1"/>
</dbReference>
<organism evidence="2 3">
    <name type="scientific">Penstemon smallii</name>
    <dbReference type="NCBI Taxonomy" id="265156"/>
    <lineage>
        <taxon>Eukaryota</taxon>
        <taxon>Viridiplantae</taxon>
        <taxon>Streptophyta</taxon>
        <taxon>Embryophyta</taxon>
        <taxon>Tracheophyta</taxon>
        <taxon>Spermatophyta</taxon>
        <taxon>Magnoliopsida</taxon>
        <taxon>eudicotyledons</taxon>
        <taxon>Gunneridae</taxon>
        <taxon>Pentapetalae</taxon>
        <taxon>asterids</taxon>
        <taxon>lamiids</taxon>
        <taxon>Lamiales</taxon>
        <taxon>Plantaginaceae</taxon>
        <taxon>Cheloneae</taxon>
        <taxon>Penstemon</taxon>
    </lineage>
</organism>
<dbReference type="PROSITE" id="PS50181">
    <property type="entry name" value="FBOX"/>
    <property type="match status" value="1"/>
</dbReference>
<dbReference type="Gene3D" id="3.80.10.10">
    <property type="entry name" value="Ribonuclease Inhibitor"/>
    <property type="match status" value="1"/>
</dbReference>
<dbReference type="AlphaFoldDB" id="A0ABD3UJI1"/>
<keyword evidence="3" id="KW-1185">Reference proteome</keyword>
<proteinExistence type="predicted"/>
<dbReference type="Proteomes" id="UP001634393">
    <property type="component" value="Unassembled WGS sequence"/>
</dbReference>
<reference evidence="2 3" key="1">
    <citation type="submission" date="2024-12" db="EMBL/GenBank/DDBJ databases">
        <title>The unique morphological basis and parallel evolutionary history of personate flowers in Penstemon.</title>
        <authorList>
            <person name="Depatie T.H."/>
            <person name="Wessinger C.A."/>
        </authorList>
    </citation>
    <scope>NUCLEOTIDE SEQUENCE [LARGE SCALE GENOMIC DNA]</scope>
    <source>
        <strain evidence="2">WTNN_2</strain>
        <tissue evidence="2">Leaf</tissue>
    </source>
</reference>
<evidence type="ECO:0000313" key="3">
    <source>
        <dbReference type="Proteomes" id="UP001634393"/>
    </source>
</evidence>
<evidence type="ECO:0000259" key="1">
    <source>
        <dbReference type="PROSITE" id="PS50181"/>
    </source>
</evidence>
<evidence type="ECO:0000313" key="2">
    <source>
        <dbReference type="EMBL" id="KAL3849711.1"/>
    </source>
</evidence>
<feature type="domain" description="F-box" evidence="1">
    <location>
        <begin position="26"/>
        <end position="76"/>
    </location>
</feature>
<accession>A0ABD3UJI1</accession>
<protein>
    <recommendedName>
        <fullName evidence="1">F-box domain-containing protein</fullName>
    </recommendedName>
</protein>
<dbReference type="InterPro" id="IPR032675">
    <property type="entry name" value="LRR_dom_sf"/>
</dbReference>
<dbReference type="EMBL" id="JBJXBP010000001">
    <property type="protein sequence ID" value="KAL3849711.1"/>
    <property type="molecule type" value="Genomic_DNA"/>
</dbReference>
<dbReference type="InterPro" id="IPR001810">
    <property type="entry name" value="F-box_dom"/>
</dbReference>
<dbReference type="InterPro" id="IPR050232">
    <property type="entry name" value="FBL13/AtMIF1-like"/>
</dbReference>
<comment type="caution">
    <text evidence="2">The sequence shown here is derived from an EMBL/GenBank/DDBJ whole genome shotgun (WGS) entry which is preliminary data.</text>
</comment>
<sequence>MSRSTDQIIGINLTIKSRKMGCANGEDRISNLPIHVISDILSLMSTKDAVRTSVLSKDWKYNWTFIYNIDIKSLKIREKPSFLNFMGRILLHTHHNIQSFSLTCFEDLGISQMTEWISVVLRRNVESLKVIYLHKGIVLPQSLLSCTSLRILKLEWPCTLKCSDTDPLIFSFPLLETFELRGCNWLNVKCVEIYAPALTILHSMSSFEVGFNDYIVKIYGDRIVEFTSWGGLPRLFVLPGSQVVYAELGYYSTSTYPLYQTGLQVRMLLQGFSSLMHLKIWGDLAKAIAFLGNNSPLPRFDMLERLDTYDKLNVSALFELLHAAPSLKSLNVCLRDLDDHDYDGVKPVPSCLVSRLEEITFMYSSERTPQLHLAKFLLKNATKLKIVHLCGSRPRDHSLLTSDKTVKQLILRLPRGSTCSTIVEDW</sequence>
<dbReference type="SUPFAM" id="SSF81383">
    <property type="entry name" value="F-box domain"/>
    <property type="match status" value="1"/>
</dbReference>
<dbReference type="Pfam" id="PF08387">
    <property type="entry name" value="FBD"/>
    <property type="match status" value="1"/>
</dbReference>
<name>A0ABD3UJI1_9LAMI</name>
<dbReference type="PANTHER" id="PTHR31900:SF32">
    <property type="entry name" value="F-BOX_RNI_FBD-LIKE DOMAIN PROTEIN"/>
    <property type="match status" value="1"/>
</dbReference>